<protein>
    <recommendedName>
        <fullName evidence="1">MATH domain-containing protein</fullName>
    </recommendedName>
</protein>
<dbReference type="InterPro" id="IPR008974">
    <property type="entry name" value="TRAF-like"/>
</dbReference>
<dbReference type="CDD" id="cd00121">
    <property type="entry name" value="MATH"/>
    <property type="match status" value="1"/>
</dbReference>
<accession>A0A8T0T6I2</accession>
<feature type="domain" description="MATH" evidence="1">
    <location>
        <begin position="58"/>
        <end position="195"/>
    </location>
</feature>
<comment type="caution">
    <text evidence="2">The sequence shown here is derived from an EMBL/GenBank/DDBJ whole genome shotgun (WGS) entry which is preliminary data.</text>
</comment>
<dbReference type="EMBL" id="CM029044">
    <property type="protein sequence ID" value="KAG2605887.1"/>
    <property type="molecule type" value="Genomic_DNA"/>
</dbReference>
<evidence type="ECO:0000313" key="2">
    <source>
        <dbReference type="EMBL" id="KAG2605887.1"/>
    </source>
</evidence>
<gene>
    <name evidence="2" type="ORF">PVAP13_4NG165586</name>
</gene>
<dbReference type="Pfam" id="PF22486">
    <property type="entry name" value="MATH_2"/>
    <property type="match status" value="1"/>
</dbReference>
<evidence type="ECO:0000313" key="3">
    <source>
        <dbReference type="Proteomes" id="UP000823388"/>
    </source>
</evidence>
<dbReference type="GO" id="GO:0016567">
    <property type="term" value="P:protein ubiquitination"/>
    <property type="evidence" value="ECO:0007669"/>
    <property type="project" value="InterPro"/>
</dbReference>
<dbReference type="Gene3D" id="2.60.210.10">
    <property type="entry name" value="Apoptosis, Tumor Necrosis Factor Receptor Associated Protein 2, Chain A"/>
    <property type="match status" value="1"/>
</dbReference>
<keyword evidence="3" id="KW-1185">Reference proteome</keyword>
<organism evidence="2 3">
    <name type="scientific">Panicum virgatum</name>
    <name type="common">Blackwell switchgrass</name>
    <dbReference type="NCBI Taxonomy" id="38727"/>
    <lineage>
        <taxon>Eukaryota</taxon>
        <taxon>Viridiplantae</taxon>
        <taxon>Streptophyta</taxon>
        <taxon>Embryophyta</taxon>
        <taxon>Tracheophyta</taxon>
        <taxon>Spermatophyta</taxon>
        <taxon>Magnoliopsida</taxon>
        <taxon>Liliopsida</taxon>
        <taxon>Poales</taxon>
        <taxon>Poaceae</taxon>
        <taxon>PACMAD clade</taxon>
        <taxon>Panicoideae</taxon>
        <taxon>Panicodae</taxon>
        <taxon>Paniceae</taxon>
        <taxon>Panicinae</taxon>
        <taxon>Panicum</taxon>
        <taxon>Panicum sect. Hiantes</taxon>
    </lineage>
</organism>
<sequence length="229" mass="26287">MYEEEIVGINLILVVRGELNQHNKKWGSLSPLGLAFGVWNDFLWLCRSCLATTVQGLPQSHVLGVHGYSILNKMKRKRVNWPAFDVGGHKWILQVYPHGKHDNDEDDDTEYHYNTDTTLANPSSLITPDSKTVLARFQFSILDQLGNPRGRFGAHGWCNFDYRDKEWGHRDWISRKELDKPEYLKDDTFAIRCDIDVVTAAVTYCHNDDIFDSQYATTSSQLSLNPRPS</sequence>
<dbReference type="SUPFAM" id="SSF49599">
    <property type="entry name" value="TRAF domain-like"/>
    <property type="match status" value="1"/>
</dbReference>
<name>A0A8T0T6I2_PANVG</name>
<evidence type="ECO:0000259" key="1">
    <source>
        <dbReference type="PROSITE" id="PS50144"/>
    </source>
</evidence>
<dbReference type="PANTHER" id="PTHR26379:SF187">
    <property type="entry name" value="OS07G0655300 PROTEIN"/>
    <property type="match status" value="1"/>
</dbReference>
<dbReference type="Proteomes" id="UP000823388">
    <property type="component" value="Chromosome 4N"/>
</dbReference>
<reference evidence="2" key="1">
    <citation type="submission" date="2020-05" db="EMBL/GenBank/DDBJ databases">
        <title>WGS assembly of Panicum virgatum.</title>
        <authorList>
            <person name="Lovell J.T."/>
            <person name="Jenkins J."/>
            <person name="Shu S."/>
            <person name="Juenger T.E."/>
            <person name="Schmutz J."/>
        </authorList>
    </citation>
    <scope>NUCLEOTIDE SEQUENCE</scope>
    <source>
        <strain evidence="2">AP13</strain>
    </source>
</reference>
<dbReference type="AlphaFoldDB" id="A0A8T0T6I2"/>
<dbReference type="PANTHER" id="PTHR26379">
    <property type="entry name" value="BTB/POZ AND MATH DOMAIN-CONTAINING PROTEIN 1"/>
    <property type="match status" value="1"/>
</dbReference>
<proteinExistence type="predicted"/>
<dbReference type="InterPro" id="IPR002083">
    <property type="entry name" value="MATH/TRAF_dom"/>
</dbReference>
<dbReference type="PROSITE" id="PS50144">
    <property type="entry name" value="MATH"/>
    <property type="match status" value="1"/>
</dbReference>
<dbReference type="InterPro" id="IPR045005">
    <property type="entry name" value="BPM1-6"/>
</dbReference>